<feature type="domain" description="AB hydrolase-1" evidence="6">
    <location>
        <begin position="144"/>
        <end position="355"/>
    </location>
</feature>
<name>A0A508A8J3_9ACTO</name>
<dbReference type="PANTHER" id="PTHR43248">
    <property type="entry name" value="2-SUCCINYL-6-HYDROXY-2,4-CYCLOHEXADIENE-1-CARBOXYLATE SYNTHASE"/>
    <property type="match status" value="1"/>
</dbReference>
<dbReference type="InterPro" id="IPR013595">
    <property type="entry name" value="Pept_S33_TAP-like_C"/>
</dbReference>
<feature type="domain" description="Peptidase S33 tripeptidyl aminopeptidase-like C-terminal" evidence="7">
    <location>
        <begin position="468"/>
        <end position="568"/>
    </location>
</feature>
<dbReference type="InterPro" id="IPR000073">
    <property type="entry name" value="AB_hydrolase_1"/>
</dbReference>
<comment type="caution">
    <text evidence="8">The sequence shown here is derived from an EMBL/GenBank/DDBJ whole genome shotgun (WGS) entry which is preliminary data.</text>
</comment>
<dbReference type="InterPro" id="IPR029058">
    <property type="entry name" value="AB_hydrolase_fold"/>
</dbReference>
<dbReference type="SUPFAM" id="SSF53474">
    <property type="entry name" value="alpha/beta-Hydrolases"/>
    <property type="match status" value="1"/>
</dbReference>
<dbReference type="EMBL" id="VICB01000009">
    <property type="protein sequence ID" value="TQD43335.1"/>
    <property type="molecule type" value="Genomic_DNA"/>
</dbReference>
<dbReference type="Pfam" id="PF08386">
    <property type="entry name" value="Abhydrolase_4"/>
    <property type="match status" value="1"/>
</dbReference>
<organism evidence="8 9">
    <name type="scientific">Actinomyces johnsonii</name>
    <dbReference type="NCBI Taxonomy" id="544581"/>
    <lineage>
        <taxon>Bacteria</taxon>
        <taxon>Bacillati</taxon>
        <taxon>Actinomycetota</taxon>
        <taxon>Actinomycetes</taxon>
        <taxon>Actinomycetales</taxon>
        <taxon>Actinomycetaceae</taxon>
        <taxon>Actinomyces</taxon>
    </lineage>
</organism>
<evidence type="ECO:0000256" key="1">
    <source>
        <dbReference type="ARBA" id="ARBA00010088"/>
    </source>
</evidence>
<evidence type="ECO:0000313" key="9">
    <source>
        <dbReference type="Proteomes" id="UP000319010"/>
    </source>
</evidence>
<sequence length="589" mass="60798">MRPVSPTARKAGAALAALMLSTALTACQPDSSTASAATPTSVPTPTAQASAPASNSTGSPGDSTGGSTASPGGSNGGSQSDAPQGLESFYNQTIDWKDCSNETTTFQCGTVTVPLDYDHPDGQTITIALKKLPASDGNAEHGSLFFNPGGPGASGVEAMTSAPRVSEELRAAYDIIGFDPRGVGQSTPITCWTNDEIKQHLANPSDDAGPTDPLKGITSTNTPAQNKIDRGTANAARCAQHSQVPELLDHVGTRDVARDLDILRATNSNTKLNYLGVSYGTRIGAIYADLFPGHVGRVVLDSAVDPSKREIDSITETVAFKEGVLRQYVEHCQAQDGCPLTGSTDEAVAQLAAFVDGLDKNPLTAPDSDATVNTQDATAIIQRLAVAQPNWDALTAMLTPAMTNHNGTLMVKAKQNSPDLSPETTVEEVVSQANEQIMLAAVICNDNPDTDSTASDWDAQTAAEKKTYPFFGGTSSAMDAYCRGWGHQGKTPPQETHAKGSAPILVVGITGDVQTLYSWAQSLAGQLDNGHLFTIKGYGHGGAIGSCATAATIGYLVNGTVPAEGATCTAEPRQAAADPPPAANGGAEG</sequence>
<dbReference type="Pfam" id="PF00561">
    <property type="entry name" value="Abhydrolase_1"/>
    <property type="match status" value="1"/>
</dbReference>
<feature type="region of interest" description="Disordered" evidence="4">
    <location>
        <begin position="28"/>
        <end position="85"/>
    </location>
</feature>
<dbReference type="RefSeq" id="WP_141424252.1">
    <property type="nucleotide sequence ID" value="NZ_JASPFB010000021.1"/>
</dbReference>
<comment type="similarity">
    <text evidence="1">Belongs to the peptidase S33 family.</text>
</comment>
<evidence type="ECO:0000256" key="3">
    <source>
        <dbReference type="ARBA" id="ARBA00022801"/>
    </source>
</evidence>
<keyword evidence="2 5" id="KW-0732">Signal</keyword>
<keyword evidence="3 8" id="KW-0378">Hydrolase</keyword>
<dbReference type="PANTHER" id="PTHR43248:SF29">
    <property type="entry name" value="TRIPEPTIDYL AMINOPEPTIDASE"/>
    <property type="match status" value="1"/>
</dbReference>
<dbReference type="PROSITE" id="PS51257">
    <property type="entry name" value="PROKAR_LIPOPROTEIN"/>
    <property type="match status" value="1"/>
</dbReference>
<feature type="chain" id="PRO_5039055700" evidence="5">
    <location>
        <begin position="27"/>
        <end position="589"/>
    </location>
</feature>
<dbReference type="Proteomes" id="UP000319010">
    <property type="component" value="Unassembled WGS sequence"/>
</dbReference>
<feature type="region of interest" description="Disordered" evidence="4">
    <location>
        <begin position="570"/>
        <end position="589"/>
    </location>
</feature>
<accession>A0A508A8J3</accession>
<evidence type="ECO:0000259" key="7">
    <source>
        <dbReference type="Pfam" id="PF08386"/>
    </source>
</evidence>
<evidence type="ECO:0000259" key="6">
    <source>
        <dbReference type="Pfam" id="PF00561"/>
    </source>
</evidence>
<evidence type="ECO:0000256" key="4">
    <source>
        <dbReference type="SAM" id="MobiDB-lite"/>
    </source>
</evidence>
<feature type="compositionally biased region" description="Low complexity" evidence="4">
    <location>
        <begin position="28"/>
        <end position="72"/>
    </location>
</feature>
<reference evidence="8 9" key="1">
    <citation type="submission" date="2019-06" db="EMBL/GenBank/DDBJ databases">
        <title>Draft genome sequence of Actinomyces johnsonii CCUG 34287T.</title>
        <authorList>
            <person name="Salva-Serra F."/>
            <person name="Cardew S."/>
            <person name="Moore E."/>
        </authorList>
    </citation>
    <scope>NUCLEOTIDE SEQUENCE [LARGE SCALE GENOMIC DNA]</scope>
    <source>
        <strain evidence="8 9">CCUG 34287</strain>
    </source>
</reference>
<protein>
    <submittedName>
        <fullName evidence="8">Alpha/beta hydrolase</fullName>
    </submittedName>
</protein>
<proteinExistence type="inferred from homology"/>
<gene>
    <name evidence="8" type="ORF">FK256_07065</name>
</gene>
<dbReference type="AlphaFoldDB" id="A0A508A8J3"/>
<dbReference type="InterPro" id="IPR051601">
    <property type="entry name" value="Serine_prot/Carboxylest_S33"/>
</dbReference>
<evidence type="ECO:0000256" key="2">
    <source>
        <dbReference type="ARBA" id="ARBA00022729"/>
    </source>
</evidence>
<feature type="signal peptide" evidence="5">
    <location>
        <begin position="1"/>
        <end position="26"/>
    </location>
</feature>
<dbReference type="GO" id="GO:0016787">
    <property type="term" value="F:hydrolase activity"/>
    <property type="evidence" value="ECO:0007669"/>
    <property type="project" value="UniProtKB-KW"/>
</dbReference>
<evidence type="ECO:0000256" key="5">
    <source>
        <dbReference type="SAM" id="SignalP"/>
    </source>
</evidence>
<evidence type="ECO:0000313" key="8">
    <source>
        <dbReference type="EMBL" id="TQD43335.1"/>
    </source>
</evidence>
<dbReference type="Gene3D" id="3.40.50.1820">
    <property type="entry name" value="alpha/beta hydrolase"/>
    <property type="match status" value="1"/>
</dbReference>